<proteinExistence type="predicted"/>
<dbReference type="HOGENOM" id="CLU_1438903_0_0_4"/>
<evidence type="ECO:0000313" key="2">
    <source>
        <dbReference type="EMBL" id="CAJ95776.1"/>
    </source>
</evidence>
<evidence type="ECO:0000313" key="3">
    <source>
        <dbReference type="Proteomes" id="UP000008210"/>
    </source>
</evidence>
<feature type="chain" id="PRO_5004174485" evidence="1">
    <location>
        <begin position="46"/>
        <end position="215"/>
    </location>
</feature>
<accession>Q0K2J8</accession>
<dbReference type="AlphaFoldDB" id="Q0K2J8"/>
<reference evidence="2 3" key="1">
    <citation type="journal article" date="2006" name="Nat. Biotechnol.">
        <title>Genome sequence of the bioplastic-producing 'Knallgas' bacterium Ralstonia eutropha H16.</title>
        <authorList>
            <person name="Pohlmann A."/>
            <person name="Fricke W.F."/>
            <person name="Reinecke F."/>
            <person name="Kusian B."/>
            <person name="Liesegang H."/>
            <person name="Cramm R."/>
            <person name="Eitinger T."/>
            <person name="Ewering C."/>
            <person name="Potter M."/>
            <person name="Schwartz E."/>
            <person name="Strittmatter A."/>
            <person name="Voss I."/>
            <person name="Gottschalk G."/>
            <person name="Steinbuechel A."/>
            <person name="Friedrich B."/>
            <person name="Bowien B."/>
        </authorList>
    </citation>
    <scope>NUCLEOTIDE SEQUENCE [LARGE SCALE GENOMIC DNA]</scope>
    <source>
        <strain evidence="3">ATCC 17699 / DSM 428 / KCTC 22496 / NCIMB 10442 / H16 / Stanier 337</strain>
    </source>
</reference>
<dbReference type="STRING" id="381666.H16_B0985"/>
<dbReference type="EMBL" id="AM260480">
    <property type="protein sequence ID" value="CAJ95776.1"/>
    <property type="molecule type" value="Genomic_DNA"/>
</dbReference>
<name>Q0K2J8_CUPNH</name>
<gene>
    <name evidence="2" type="ordered locus">H16_B0985</name>
</gene>
<dbReference type="KEGG" id="reh:H16_B0985"/>
<organism evidence="2 3">
    <name type="scientific">Cupriavidus necator (strain ATCC 17699 / DSM 428 / KCTC 22496 / NCIMB 10442 / H16 / Stanier 337)</name>
    <name type="common">Ralstonia eutropha</name>
    <dbReference type="NCBI Taxonomy" id="381666"/>
    <lineage>
        <taxon>Bacteria</taxon>
        <taxon>Pseudomonadati</taxon>
        <taxon>Pseudomonadota</taxon>
        <taxon>Betaproteobacteria</taxon>
        <taxon>Burkholderiales</taxon>
        <taxon>Burkholderiaceae</taxon>
        <taxon>Cupriavidus</taxon>
    </lineage>
</organism>
<protein>
    <submittedName>
        <fullName evidence="2">Uncharacterized protein</fullName>
    </submittedName>
</protein>
<dbReference type="eggNOG" id="ENOG5033Q43">
    <property type="taxonomic scope" value="Bacteria"/>
</dbReference>
<feature type="signal peptide" evidence="1">
    <location>
        <begin position="1"/>
        <end position="45"/>
    </location>
</feature>
<dbReference type="Proteomes" id="UP000008210">
    <property type="component" value="Chromosome 2"/>
</dbReference>
<evidence type="ECO:0000256" key="1">
    <source>
        <dbReference type="SAM" id="SignalP"/>
    </source>
</evidence>
<keyword evidence="3" id="KW-1185">Reference proteome</keyword>
<sequence length="215" mass="23124">MAGNKKAVESRLTTSLKTVKALSRLNLQQAALLCATLLTSVSIHAAPPAQPDAAGNTAAPLGLELGKARCSRLAPPQNHARTGKSEWAGGDAVELRHLERFHLQGLTRVILNCDAQDTVALITMTFERPALDEVRKKLDERYASLRKTEGAAENGYAEWSAANGSLELLYGRDSKHFTVAYWARGAKAKYFSYSGTDNKKPAAATPASQPQPAPL</sequence>
<keyword evidence="1" id="KW-0732">Signal</keyword>